<comment type="caution">
    <text evidence="1">The sequence shown here is derived from an EMBL/GenBank/DDBJ whole genome shotgun (WGS) entry which is preliminary data.</text>
</comment>
<proteinExistence type="predicted"/>
<evidence type="ECO:0008006" key="3">
    <source>
        <dbReference type="Google" id="ProtNLM"/>
    </source>
</evidence>
<accession>A0AAD4C898</accession>
<keyword evidence="2" id="KW-1185">Reference proteome</keyword>
<reference evidence="1" key="2">
    <citation type="journal article" date="2020" name="Nat. Commun.">
        <title>Large-scale genome sequencing of mycorrhizal fungi provides insights into the early evolution of symbiotic traits.</title>
        <authorList>
            <person name="Miyauchi S."/>
            <person name="Kiss E."/>
            <person name="Kuo A."/>
            <person name="Drula E."/>
            <person name="Kohler A."/>
            <person name="Sanchez-Garcia M."/>
            <person name="Morin E."/>
            <person name="Andreopoulos B."/>
            <person name="Barry K.W."/>
            <person name="Bonito G."/>
            <person name="Buee M."/>
            <person name="Carver A."/>
            <person name="Chen C."/>
            <person name="Cichocki N."/>
            <person name="Clum A."/>
            <person name="Culley D."/>
            <person name="Crous P.W."/>
            <person name="Fauchery L."/>
            <person name="Girlanda M."/>
            <person name="Hayes R.D."/>
            <person name="Keri Z."/>
            <person name="LaButti K."/>
            <person name="Lipzen A."/>
            <person name="Lombard V."/>
            <person name="Magnuson J."/>
            <person name="Maillard F."/>
            <person name="Murat C."/>
            <person name="Nolan M."/>
            <person name="Ohm R.A."/>
            <person name="Pangilinan J."/>
            <person name="Pereira M.F."/>
            <person name="Perotto S."/>
            <person name="Peter M."/>
            <person name="Pfister S."/>
            <person name="Riley R."/>
            <person name="Sitrit Y."/>
            <person name="Stielow J.B."/>
            <person name="Szollosi G."/>
            <person name="Zifcakova L."/>
            <person name="Stursova M."/>
            <person name="Spatafora J.W."/>
            <person name="Tedersoo L."/>
            <person name="Vaario L.M."/>
            <person name="Yamada A."/>
            <person name="Yan M."/>
            <person name="Wang P."/>
            <person name="Xu J."/>
            <person name="Bruns T."/>
            <person name="Baldrian P."/>
            <person name="Vilgalys R."/>
            <person name="Dunand C."/>
            <person name="Henrissat B."/>
            <person name="Grigoriev I.V."/>
            <person name="Hibbett D."/>
            <person name="Nagy L.G."/>
            <person name="Martin F.M."/>
        </authorList>
    </citation>
    <scope>NUCLEOTIDE SEQUENCE</scope>
    <source>
        <strain evidence="1">BED1</strain>
    </source>
</reference>
<organism evidence="1 2">
    <name type="scientific">Boletus edulis BED1</name>
    <dbReference type="NCBI Taxonomy" id="1328754"/>
    <lineage>
        <taxon>Eukaryota</taxon>
        <taxon>Fungi</taxon>
        <taxon>Dikarya</taxon>
        <taxon>Basidiomycota</taxon>
        <taxon>Agaricomycotina</taxon>
        <taxon>Agaricomycetes</taxon>
        <taxon>Agaricomycetidae</taxon>
        <taxon>Boletales</taxon>
        <taxon>Boletineae</taxon>
        <taxon>Boletaceae</taxon>
        <taxon>Boletoideae</taxon>
        <taxon>Boletus</taxon>
    </lineage>
</organism>
<feature type="non-terminal residue" evidence="1">
    <location>
        <position position="1"/>
    </location>
</feature>
<evidence type="ECO:0000313" key="2">
    <source>
        <dbReference type="Proteomes" id="UP001194468"/>
    </source>
</evidence>
<sequence>MPHMSGYRYIVQARCAQLSVFYSVLTAYPEWHVLRSENAHALTSFIFKDILCCWGAISEIVTDNG</sequence>
<name>A0AAD4C898_BOLED</name>
<protein>
    <recommendedName>
        <fullName evidence="3">Integrase catalytic domain-containing protein</fullName>
    </recommendedName>
</protein>
<dbReference type="AlphaFoldDB" id="A0AAD4C898"/>
<gene>
    <name evidence="1" type="ORF">L210DRAFT_838282</name>
</gene>
<dbReference type="Proteomes" id="UP001194468">
    <property type="component" value="Unassembled WGS sequence"/>
</dbReference>
<reference evidence="1" key="1">
    <citation type="submission" date="2019-10" db="EMBL/GenBank/DDBJ databases">
        <authorList>
            <consortium name="DOE Joint Genome Institute"/>
            <person name="Kuo A."/>
            <person name="Miyauchi S."/>
            <person name="Kiss E."/>
            <person name="Drula E."/>
            <person name="Kohler A."/>
            <person name="Sanchez-Garcia M."/>
            <person name="Andreopoulos B."/>
            <person name="Barry K.W."/>
            <person name="Bonito G."/>
            <person name="Buee M."/>
            <person name="Carver A."/>
            <person name="Chen C."/>
            <person name="Cichocki N."/>
            <person name="Clum A."/>
            <person name="Culley D."/>
            <person name="Crous P.W."/>
            <person name="Fauchery L."/>
            <person name="Girlanda M."/>
            <person name="Hayes R."/>
            <person name="Keri Z."/>
            <person name="LaButti K."/>
            <person name="Lipzen A."/>
            <person name="Lombard V."/>
            <person name="Magnuson J."/>
            <person name="Maillard F."/>
            <person name="Morin E."/>
            <person name="Murat C."/>
            <person name="Nolan M."/>
            <person name="Ohm R."/>
            <person name="Pangilinan J."/>
            <person name="Pereira M."/>
            <person name="Perotto S."/>
            <person name="Peter M."/>
            <person name="Riley R."/>
            <person name="Sitrit Y."/>
            <person name="Stielow B."/>
            <person name="Szollosi G."/>
            <person name="Zifcakova L."/>
            <person name="Stursova M."/>
            <person name="Spatafora J.W."/>
            <person name="Tedersoo L."/>
            <person name="Vaario L.-M."/>
            <person name="Yamada A."/>
            <person name="Yan M."/>
            <person name="Wang P."/>
            <person name="Xu J."/>
            <person name="Bruns T."/>
            <person name="Baldrian P."/>
            <person name="Vilgalys R."/>
            <person name="Henrissat B."/>
            <person name="Grigoriev I.V."/>
            <person name="Hibbett D."/>
            <person name="Nagy L.G."/>
            <person name="Martin F.M."/>
        </authorList>
    </citation>
    <scope>NUCLEOTIDE SEQUENCE</scope>
    <source>
        <strain evidence="1">BED1</strain>
    </source>
</reference>
<evidence type="ECO:0000313" key="1">
    <source>
        <dbReference type="EMBL" id="KAF8452165.1"/>
    </source>
</evidence>
<dbReference type="EMBL" id="WHUW01000001">
    <property type="protein sequence ID" value="KAF8452165.1"/>
    <property type="molecule type" value="Genomic_DNA"/>
</dbReference>